<evidence type="ECO:0000259" key="2">
    <source>
        <dbReference type="Pfam" id="PF07331"/>
    </source>
</evidence>
<dbReference type="EMBL" id="NPCC01000006">
    <property type="protein sequence ID" value="PAE89766.1"/>
    <property type="molecule type" value="Genomic_DNA"/>
</dbReference>
<dbReference type="Proteomes" id="UP000216207">
    <property type="component" value="Unassembled WGS sequence"/>
</dbReference>
<evidence type="ECO:0000256" key="1">
    <source>
        <dbReference type="SAM" id="Phobius"/>
    </source>
</evidence>
<evidence type="ECO:0000313" key="4">
    <source>
        <dbReference type="Proteomes" id="UP000216207"/>
    </source>
</evidence>
<dbReference type="RefSeq" id="WP_095326259.1">
    <property type="nucleotide sequence ID" value="NZ_NPCC01000006.1"/>
</dbReference>
<keyword evidence="1" id="KW-0812">Transmembrane</keyword>
<keyword evidence="1" id="KW-0472">Membrane</keyword>
<feature type="transmembrane region" description="Helical" evidence="1">
    <location>
        <begin position="83"/>
        <end position="112"/>
    </location>
</feature>
<keyword evidence="1" id="KW-1133">Transmembrane helix</keyword>
<feature type="domain" description="DUF1468" evidence="2">
    <location>
        <begin position="7"/>
        <end position="152"/>
    </location>
</feature>
<dbReference type="InterPro" id="IPR009936">
    <property type="entry name" value="DUF1468"/>
</dbReference>
<proteinExistence type="predicted"/>
<feature type="transmembrane region" description="Helical" evidence="1">
    <location>
        <begin position="124"/>
        <end position="143"/>
    </location>
</feature>
<dbReference type="Pfam" id="PF07331">
    <property type="entry name" value="TctB"/>
    <property type="match status" value="1"/>
</dbReference>
<sequence length="157" mass="17547">MSKLDCWIGIGTFLVGAYMILETLTMDYMRLMDDPGPVLLPRVVGMALVVCGVALTVGGLKAKKKTERKEDSPEAKTREKKMYVMLGSLFLYAVAFSAFGYVLSTFLFLAATTLYLSSKRTKKHVVQVTVASLLITFSIYWIFTEYLDVLLPGGFFR</sequence>
<organism evidence="3 4">
    <name type="scientific">Shouchella clausii</name>
    <name type="common">Alkalihalobacillus clausii</name>
    <dbReference type="NCBI Taxonomy" id="79880"/>
    <lineage>
        <taxon>Bacteria</taxon>
        <taxon>Bacillati</taxon>
        <taxon>Bacillota</taxon>
        <taxon>Bacilli</taxon>
        <taxon>Bacillales</taxon>
        <taxon>Bacillaceae</taxon>
        <taxon>Shouchella</taxon>
    </lineage>
</organism>
<gene>
    <name evidence="3" type="ORF">CHH72_05790</name>
</gene>
<feature type="transmembrane region" description="Helical" evidence="1">
    <location>
        <begin position="38"/>
        <end position="62"/>
    </location>
</feature>
<comment type="caution">
    <text evidence="3">The sequence shown here is derived from an EMBL/GenBank/DDBJ whole genome shotgun (WGS) entry which is preliminary data.</text>
</comment>
<dbReference type="AlphaFoldDB" id="A0A268P1X6"/>
<protein>
    <recommendedName>
        <fullName evidence="2">DUF1468 domain-containing protein</fullName>
    </recommendedName>
</protein>
<reference evidence="3 4" key="1">
    <citation type="submission" date="2017-07" db="EMBL/GenBank/DDBJ databases">
        <title>Isolation and whole genome analysis of endospore-forming bacteria from heroin.</title>
        <authorList>
            <person name="Kalinowski J."/>
            <person name="Ahrens B."/>
            <person name="Al-Dilaimi A."/>
            <person name="Winkler A."/>
            <person name="Wibberg D."/>
            <person name="Schleenbecker U."/>
            <person name="Ruckert C."/>
            <person name="Wolfel R."/>
            <person name="Grass G."/>
        </authorList>
    </citation>
    <scope>NUCLEOTIDE SEQUENCE [LARGE SCALE GENOMIC DNA]</scope>
    <source>
        <strain evidence="3 4">7539</strain>
    </source>
</reference>
<feature type="transmembrane region" description="Helical" evidence="1">
    <location>
        <begin position="7"/>
        <end position="26"/>
    </location>
</feature>
<name>A0A268P1X6_SHOCL</name>
<evidence type="ECO:0000313" key="3">
    <source>
        <dbReference type="EMBL" id="PAE89766.1"/>
    </source>
</evidence>
<accession>A0A268P1X6</accession>